<feature type="region of interest" description="Disordered" evidence="1">
    <location>
        <begin position="118"/>
        <end position="137"/>
    </location>
</feature>
<proteinExistence type="predicted"/>
<accession>A0A1Y0B2R1</accession>
<organism evidence="2">
    <name type="scientific">Utricularia reniformis</name>
    <dbReference type="NCBI Taxonomy" id="192314"/>
    <lineage>
        <taxon>Eukaryota</taxon>
        <taxon>Viridiplantae</taxon>
        <taxon>Streptophyta</taxon>
        <taxon>Embryophyta</taxon>
        <taxon>Tracheophyta</taxon>
        <taxon>Spermatophyta</taxon>
        <taxon>Magnoliopsida</taxon>
        <taxon>eudicotyledons</taxon>
        <taxon>Gunneridae</taxon>
        <taxon>Pentapetalae</taxon>
        <taxon>asterids</taxon>
        <taxon>lamiids</taxon>
        <taxon>Lamiales</taxon>
        <taxon>Lentibulariaceae</taxon>
        <taxon>Utricularia</taxon>
    </lineage>
</organism>
<dbReference type="AlphaFoldDB" id="A0A1Y0B2R1"/>
<keyword evidence="2" id="KW-0496">Mitochondrion</keyword>
<dbReference type="EMBL" id="KY774314">
    <property type="protein sequence ID" value="ART31726.1"/>
    <property type="molecule type" value="Genomic_DNA"/>
</dbReference>
<evidence type="ECO:0000256" key="1">
    <source>
        <dbReference type="SAM" id="MobiDB-lite"/>
    </source>
</evidence>
<reference evidence="2" key="1">
    <citation type="submission" date="2017-03" db="EMBL/GenBank/DDBJ databases">
        <title>The mitochondrial genome of the carnivorous plant Utricularia reniformis (Lentibulariaceae): structure, comparative analysis and evolutionary landmarks.</title>
        <authorList>
            <person name="Silva S.R."/>
            <person name="Alvarenga D.O."/>
            <person name="Michael T.P."/>
            <person name="Miranda V.F.O."/>
            <person name="Varani A.M."/>
        </authorList>
    </citation>
    <scope>NUCLEOTIDE SEQUENCE</scope>
</reference>
<sequence length="137" mass="15129">MGHLSDPDNDADSGMFQYGIWSHLQKTVLVGVDQSNIESVAALIGCKGQSLPFLYLGLPVGAPMYSIKSWEPIISKTEKRLSAWENRFLSLGGPMVVCLREVYRYTISPSWTAPQKVGWKKSGAPSFGKAAKPNRKR</sequence>
<dbReference type="PANTHER" id="PTHR33116">
    <property type="entry name" value="REVERSE TRANSCRIPTASE ZINC-BINDING DOMAIN-CONTAINING PROTEIN-RELATED-RELATED"/>
    <property type="match status" value="1"/>
</dbReference>
<protein>
    <submittedName>
        <fullName evidence="2">Uncharacterized protein</fullName>
    </submittedName>
</protein>
<geneLocation type="mitochondrion" evidence="2"/>
<evidence type="ECO:0000313" key="2">
    <source>
        <dbReference type="EMBL" id="ART31726.1"/>
    </source>
</evidence>
<gene>
    <name evidence="2" type="ORF">AEK19_MT1539</name>
</gene>
<dbReference type="PANTHER" id="PTHR33116:SF81">
    <property type="entry name" value="RNA-DIRECTED DNA POLYMERASE"/>
    <property type="match status" value="1"/>
</dbReference>
<name>A0A1Y0B2R1_9LAMI</name>